<dbReference type="SMART" id="SM00982">
    <property type="entry name" value="TRCF"/>
    <property type="match status" value="1"/>
</dbReference>
<feature type="domain" description="Helicase C-terminal" evidence="11">
    <location>
        <begin position="837"/>
        <end position="991"/>
    </location>
</feature>
<dbReference type="PANTHER" id="PTHR47964:SF1">
    <property type="entry name" value="ATP-DEPENDENT DNA HELICASE HOMOLOG RECG, CHLOROPLASTIC"/>
    <property type="match status" value="1"/>
</dbReference>
<dbReference type="SMART" id="SM00490">
    <property type="entry name" value="HELICc"/>
    <property type="match status" value="1"/>
</dbReference>
<proteinExistence type="inferred from homology"/>
<dbReference type="InterPro" id="IPR014001">
    <property type="entry name" value="Helicase_ATP-bd"/>
</dbReference>
<dbReference type="GO" id="GO:0016787">
    <property type="term" value="F:hydrolase activity"/>
    <property type="evidence" value="ECO:0007669"/>
    <property type="project" value="UniProtKB-KW"/>
</dbReference>
<comment type="function">
    <text evidence="9">Couples transcription and DNA repair by recognizing RNA polymerase (RNAP) stalled at DNA lesions. Mediates ATP-dependent release of RNAP and its truncated transcript from the DNA, and recruitment of nucleotide excision repair machinery to the damaged site.</text>
</comment>
<dbReference type="InterPro" id="IPR037235">
    <property type="entry name" value="TRCF-like_C_D7"/>
</dbReference>
<dbReference type="AlphaFoldDB" id="A0A6G8F3J8"/>
<evidence type="ECO:0000259" key="11">
    <source>
        <dbReference type="PROSITE" id="PS51194"/>
    </source>
</evidence>
<dbReference type="SUPFAM" id="SSF141259">
    <property type="entry name" value="CarD-like"/>
    <property type="match status" value="1"/>
</dbReference>
<protein>
    <recommendedName>
        <fullName evidence="9">Transcription-repair-coupling factor</fullName>
        <shortName evidence="9">TRCF</shortName>
        <ecNumber evidence="9">3.6.4.-</ecNumber>
    </recommendedName>
</protein>
<keyword evidence="7 9" id="KW-0238">DNA-binding</keyword>
<dbReference type="Gene3D" id="3.30.2060.10">
    <property type="entry name" value="Penicillin-binding protein 1b domain"/>
    <property type="match status" value="1"/>
</dbReference>
<keyword evidence="2 9" id="KW-0547">Nucleotide-binding</keyword>
<dbReference type="Pfam" id="PF00271">
    <property type="entry name" value="Helicase_C"/>
    <property type="match status" value="1"/>
</dbReference>
<reference evidence="12" key="1">
    <citation type="journal article" date="2020" name="J. ISSAAS">
        <title>Lactobacilli and other gastrointestinal microbiota of Peromyscus leucopus, reservoir host for agents of Lyme disease and other zoonoses in North America.</title>
        <authorList>
            <person name="Milovic A."/>
            <person name="Bassam K."/>
            <person name="Shao H."/>
            <person name="Chatzistamou I."/>
            <person name="Tufts D.M."/>
            <person name="Diuk-Wasser M."/>
            <person name="Barbour A.G."/>
        </authorList>
    </citation>
    <scope>NUCLEOTIDE SEQUENCE</scope>
    <source>
        <strain evidence="12">LL90</strain>
    </source>
</reference>
<dbReference type="InterPro" id="IPR047112">
    <property type="entry name" value="RecG/Mfd"/>
</dbReference>
<dbReference type="PROSITE" id="PS51194">
    <property type="entry name" value="HELICASE_CTER"/>
    <property type="match status" value="1"/>
</dbReference>
<comment type="similarity">
    <text evidence="9">In the N-terminal section; belongs to the UvrB family.</text>
</comment>
<evidence type="ECO:0000256" key="5">
    <source>
        <dbReference type="ARBA" id="ARBA00022806"/>
    </source>
</evidence>
<dbReference type="InterPro" id="IPR041471">
    <property type="entry name" value="UvrB_inter"/>
</dbReference>
<dbReference type="Gene3D" id="3.90.1150.50">
    <property type="entry name" value="Transcription-repair-coupling factor, D7 domain"/>
    <property type="match status" value="1"/>
</dbReference>
<dbReference type="GO" id="GO:0005524">
    <property type="term" value="F:ATP binding"/>
    <property type="evidence" value="ECO:0007669"/>
    <property type="project" value="UniProtKB-UniRule"/>
</dbReference>
<dbReference type="EMBL" id="MN990732">
    <property type="protein sequence ID" value="QIM10762.1"/>
    <property type="molecule type" value="Genomic_DNA"/>
</dbReference>
<evidence type="ECO:0000256" key="9">
    <source>
        <dbReference type="HAMAP-Rule" id="MF_00969"/>
    </source>
</evidence>
<evidence type="ECO:0000256" key="6">
    <source>
        <dbReference type="ARBA" id="ARBA00022840"/>
    </source>
</evidence>
<sequence length="1185" mass="131816">MHKPLKICCYSVPIVYIFVRDVNNKIKMMFDRLKKIAPQIKTLSSVAEGAEAFVLKKLLETARSDILFVAADGAAMEQTASLLRFISPETEVLVFPAWDTVPYDRISPNAAVIAARVDVLAQLAANPSVSKPRAIITSMGAAMQKLPPKKIFLNSVKSVKVGSELSFDKFLHYAAVNGYTCVEQVMEPGEYAVRGDILDIFPVGTQEPLRIDLFGDEVEKIRTFDVLTQRTTGEKTHYTFQAAGEVVLDENTVKSFRSRYREAFGLACKDDEIYEAVSNSKKYMGMENWLPFFYEDALPSLFDYLPQAYVVMGRNAEAAACAKNDGIIDHYQARLEALAIKNTDTEVDIYRPVPPEQMFLRPEQVLPRANLSLTSLNLPDSTENIDAGTIPGRDFSSAKNITPSQVYAELLSALSEYGKLRRIICCYTSGSRERILTLLNEAVSTQNGKISFSFAENWDEALLKAQNSVVLTVMNLPHGFRNDEIYLIAEQDILGPRQNRRTTRKVSSKDFIADVSSLNIGELVVHLEHGIGRFMGLENISAGGADHDCLKIIYANEDKLFVPVENIEMVSRYGADDDHIQLDTLGGMAWEAKKAKVKKRIHELAEKLITIAARRQLKKAECFVASDGFYDEFCAGFPYNETDDQLNAISDVMGDLSAGIPMDRLVCGDVGFGKTEVALRAAFTVAMSGGQVALIVPTTLLARQHYLNFKQRMNGFPLNVGMLSRLTTVTEARKIKAGMKDGSVDIVIGTHALLSDKIEFNNLGLLIIDEEQHFGVAHKEKLKALKDDVHVLTLTATPIPRTLQLSLTGVKQLSIIATPPVDRLAARTFVMPFDHVMIKEAIYREKFRGGQTFVVCPRVSDIPEMQKILAELAPDAEVLVAHGQMPVKQLEDVMNAFVDKKGDVLLSTTIIESGIDMPSVNTMIVYRADMFGLAQLYQLRGRIGRSKMRGYCYFTVPQQKTLKPVAERRLSVLQALDTLGAGFSLASHDMDIRGSGNVLGEEQSGHIKDVGIALYHHMLEEEIARIKSGEKLEEKAAAEWSPQIVTGVPIMISEKYVRDLGVRLGLYKRIGSLETAEELLDMREELVDRFGAIPPEVENLLKTVEIKQLCRQANIERIDAGAKGFVIGFHENRFASPDKLVDLIARSGGSIKVRPDQKIFVARDMDGYAKRLEIIRNFVFKLINL</sequence>
<dbReference type="SUPFAM" id="SSF52540">
    <property type="entry name" value="P-loop containing nucleoside triphosphate hydrolases"/>
    <property type="match status" value="4"/>
</dbReference>
<name>A0A6G8F3J8_9PROT</name>
<comment type="subcellular location">
    <subcellularLocation>
        <location evidence="9">Cytoplasm</location>
    </subcellularLocation>
</comment>
<dbReference type="GO" id="GO:0003684">
    <property type="term" value="F:damaged DNA binding"/>
    <property type="evidence" value="ECO:0007669"/>
    <property type="project" value="InterPro"/>
</dbReference>
<dbReference type="GO" id="GO:0005737">
    <property type="term" value="C:cytoplasm"/>
    <property type="evidence" value="ECO:0007669"/>
    <property type="project" value="UniProtKB-SubCell"/>
</dbReference>
<dbReference type="Pfam" id="PF02559">
    <property type="entry name" value="CarD_TRCF_RID"/>
    <property type="match status" value="1"/>
</dbReference>
<keyword evidence="8 9" id="KW-0234">DNA repair</keyword>
<dbReference type="InterPro" id="IPR036101">
    <property type="entry name" value="CarD-like/TRCF_RID_sf"/>
</dbReference>
<dbReference type="EC" id="3.6.4.-" evidence="9"/>
<dbReference type="InterPro" id="IPR005118">
    <property type="entry name" value="TRCF_C"/>
</dbReference>
<dbReference type="GO" id="GO:0006355">
    <property type="term" value="P:regulation of DNA-templated transcription"/>
    <property type="evidence" value="ECO:0007669"/>
    <property type="project" value="UniProtKB-UniRule"/>
</dbReference>
<evidence type="ECO:0000256" key="8">
    <source>
        <dbReference type="ARBA" id="ARBA00023204"/>
    </source>
</evidence>
<dbReference type="InterPro" id="IPR003711">
    <property type="entry name" value="CarD-like/TRCF_RID"/>
</dbReference>
<dbReference type="GO" id="GO:0000716">
    <property type="term" value="P:transcription-coupled nucleotide-excision repair, DNA damage recognition"/>
    <property type="evidence" value="ECO:0007669"/>
    <property type="project" value="UniProtKB-UniRule"/>
</dbReference>
<keyword evidence="3 9" id="KW-0227">DNA damage</keyword>
<dbReference type="InterPro" id="IPR027417">
    <property type="entry name" value="P-loop_NTPase"/>
</dbReference>
<dbReference type="InterPro" id="IPR004576">
    <property type="entry name" value="Mfd"/>
</dbReference>
<dbReference type="SMART" id="SM01058">
    <property type="entry name" value="CarD_TRCF"/>
    <property type="match status" value="1"/>
</dbReference>
<accession>A0A6G8F3J8</accession>
<dbReference type="Pfam" id="PF00270">
    <property type="entry name" value="DEAD"/>
    <property type="match status" value="1"/>
</dbReference>
<dbReference type="PROSITE" id="PS51192">
    <property type="entry name" value="HELICASE_ATP_BIND_1"/>
    <property type="match status" value="1"/>
</dbReference>
<dbReference type="Gene3D" id="3.40.50.11140">
    <property type="match status" value="1"/>
</dbReference>
<keyword evidence="1 9" id="KW-0963">Cytoplasm</keyword>
<evidence type="ECO:0000259" key="10">
    <source>
        <dbReference type="PROSITE" id="PS51192"/>
    </source>
</evidence>
<evidence type="ECO:0000256" key="2">
    <source>
        <dbReference type="ARBA" id="ARBA00022741"/>
    </source>
</evidence>
<dbReference type="InterPro" id="IPR011545">
    <property type="entry name" value="DEAD/DEAH_box_helicase_dom"/>
</dbReference>
<keyword evidence="6 9" id="KW-0067">ATP-binding</keyword>
<dbReference type="Gene3D" id="3.40.50.300">
    <property type="entry name" value="P-loop containing nucleotide triphosphate hydrolases"/>
    <property type="match status" value="2"/>
</dbReference>
<feature type="domain" description="Helicase ATP-binding" evidence="10">
    <location>
        <begin position="655"/>
        <end position="816"/>
    </location>
</feature>
<comment type="similarity">
    <text evidence="9">In the C-terminal section; belongs to the helicase family. RecG subfamily.</text>
</comment>
<dbReference type="Gene3D" id="2.40.10.170">
    <property type="match status" value="1"/>
</dbReference>
<evidence type="ECO:0000313" key="12">
    <source>
        <dbReference type="EMBL" id="QIM10762.1"/>
    </source>
</evidence>
<dbReference type="InterPro" id="IPR001650">
    <property type="entry name" value="Helicase_C-like"/>
</dbReference>
<evidence type="ECO:0000256" key="7">
    <source>
        <dbReference type="ARBA" id="ARBA00023125"/>
    </source>
</evidence>
<dbReference type="SMART" id="SM00487">
    <property type="entry name" value="DEXDc"/>
    <property type="match status" value="1"/>
</dbReference>
<evidence type="ECO:0000256" key="3">
    <source>
        <dbReference type="ARBA" id="ARBA00022763"/>
    </source>
</evidence>
<keyword evidence="5" id="KW-0347">Helicase</keyword>
<dbReference type="GO" id="GO:0003678">
    <property type="term" value="F:DNA helicase activity"/>
    <property type="evidence" value="ECO:0007669"/>
    <property type="project" value="TreeGrafter"/>
</dbReference>
<dbReference type="HAMAP" id="MF_00969">
    <property type="entry name" value="TRCF"/>
    <property type="match status" value="1"/>
</dbReference>
<keyword evidence="4 9" id="KW-0378">Hydrolase</keyword>
<dbReference type="Gene3D" id="3.40.50.11180">
    <property type="match status" value="1"/>
</dbReference>
<dbReference type="CDD" id="cd17991">
    <property type="entry name" value="DEXHc_TRCF"/>
    <property type="match status" value="1"/>
</dbReference>
<dbReference type="Pfam" id="PF03461">
    <property type="entry name" value="TRCF"/>
    <property type="match status" value="1"/>
</dbReference>
<dbReference type="Pfam" id="PF17757">
    <property type="entry name" value="UvrB_inter"/>
    <property type="match status" value="1"/>
</dbReference>
<organism evidence="12">
    <name type="scientific">uncultured Alphaproteobacteria bacterium</name>
    <dbReference type="NCBI Taxonomy" id="91750"/>
    <lineage>
        <taxon>Bacteria</taxon>
        <taxon>Pseudomonadati</taxon>
        <taxon>Pseudomonadota</taxon>
        <taxon>Alphaproteobacteria</taxon>
        <taxon>environmental samples</taxon>
    </lineage>
</organism>
<dbReference type="PANTHER" id="PTHR47964">
    <property type="entry name" value="ATP-DEPENDENT DNA HELICASE HOMOLOG RECG, CHLOROPLASTIC"/>
    <property type="match status" value="1"/>
</dbReference>
<dbReference type="SUPFAM" id="SSF143517">
    <property type="entry name" value="TRCF domain-like"/>
    <property type="match status" value="1"/>
</dbReference>
<evidence type="ECO:0000256" key="4">
    <source>
        <dbReference type="ARBA" id="ARBA00022801"/>
    </source>
</evidence>
<gene>
    <name evidence="9 12" type="primary">mfd</name>
    <name evidence="12" type="ORF">PlAlph_6540</name>
</gene>
<dbReference type="NCBIfam" id="TIGR00580">
    <property type="entry name" value="mfd"/>
    <property type="match status" value="1"/>
</dbReference>
<evidence type="ECO:0000256" key="1">
    <source>
        <dbReference type="ARBA" id="ARBA00022490"/>
    </source>
</evidence>